<feature type="domain" description="Transcriptional repressor PaaX-like C-terminal" evidence="2">
    <location>
        <begin position="195"/>
        <end position="284"/>
    </location>
</feature>
<dbReference type="Gene3D" id="1.20.58.1460">
    <property type="match status" value="1"/>
</dbReference>
<organism evidence="4 5">
    <name type="scientific">Azospirillum isscasi</name>
    <dbReference type="NCBI Taxonomy" id="3053926"/>
    <lineage>
        <taxon>Bacteria</taxon>
        <taxon>Pseudomonadati</taxon>
        <taxon>Pseudomonadota</taxon>
        <taxon>Alphaproteobacteria</taxon>
        <taxon>Rhodospirillales</taxon>
        <taxon>Azospirillaceae</taxon>
        <taxon>Azospirillum</taxon>
    </lineage>
</organism>
<feature type="domain" description="Transcriptional repressor PaaX-like N-terminal" evidence="1">
    <location>
        <begin position="21"/>
        <end position="90"/>
    </location>
</feature>
<dbReference type="PANTHER" id="PTHR30319">
    <property type="entry name" value="PHENYLACETIC ACID REGULATOR-RELATED TRANSCRIPTIONAL REPRESSOR"/>
    <property type="match status" value="1"/>
</dbReference>
<dbReference type="InterPro" id="IPR036388">
    <property type="entry name" value="WH-like_DNA-bd_sf"/>
</dbReference>
<gene>
    <name evidence="4" type="primary">paaX</name>
    <name evidence="4" type="ORF">QSG27_09030</name>
</gene>
<dbReference type="Gene3D" id="3.30.70.2650">
    <property type="match status" value="1"/>
</dbReference>
<reference evidence="4 5" key="1">
    <citation type="submission" date="2023-06" db="EMBL/GenBank/DDBJ databases">
        <title>Azospirillum isscasensis sp.nov, a bacterium isolated from rhizosphere soil of rice.</title>
        <authorList>
            <person name="Wang H."/>
        </authorList>
    </citation>
    <scope>NUCLEOTIDE SEQUENCE [LARGE SCALE GENOMIC DNA]</scope>
    <source>
        <strain evidence="4 5">C340-1</strain>
    </source>
</reference>
<sequence>MPRPRRPEDLVAPLIETIAPRAKSLIITVYGDAILPHGGSAWLGSLIDLMAHFGLSERIVRTSVFRLCKDDWLINTQIGRRSFYRVTESGHERFAAAERRIYAPLVRGWDRGWHLLLVAPNALDVETREKLRRELVWQGFGAAANNVFAHPNCDEAAMHRLLAELGIADKVVHMKATHDRTSGYGPLRDLVRGFWDVDQLERDYTGFLDRFRPVWQALDSADSPDPRLCFVLRTLMIHDYRRILLRDPMLPPDLLPPDWPGQESRMLTRNIYRFVRQTAESFLMSALTTANGPLPEAQPAFNARFGGLLDGESDNIRELLQRGGVG</sequence>
<evidence type="ECO:0000259" key="2">
    <source>
        <dbReference type="Pfam" id="PF08223"/>
    </source>
</evidence>
<dbReference type="InterPro" id="IPR013225">
    <property type="entry name" value="PaaX_C"/>
</dbReference>
<evidence type="ECO:0000313" key="4">
    <source>
        <dbReference type="EMBL" id="MDQ2102832.1"/>
    </source>
</evidence>
<dbReference type="InterPro" id="IPR048846">
    <property type="entry name" value="PaaX-like_central"/>
</dbReference>
<evidence type="ECO:0000313" key="5">
    <source>
        <dbReference type="Proteomes" id="UP001227317"/>
    </source>
</evidence>
<feature type="domain" description="Transcriptional repressor PaaX-like central Cas2-like" evidence="3">
    <location>
        <begin position="108"/>
        <end position="180"/>
    </location>
</feature>
<accession>A0ABU0WFZ3</accession>
<dbReference type="Proteomes" id="UP001227317">
    <property type="component" value="Unassembled WGS sequence"/>
</dbReference>
<dbReference type="Gene3D" id="1.10.10.10">
    <property type="entry name" value="Winged helix-like DNA-binding domain superfamily/Winged helix DNA-binding domain"/>
    <property type="match status" value="1"/>
</dbReference>
<dbReference type="Pfam" id="PF08223">
    <property type="entry name" value="PaaX_C"/>
    <property type="match status" value="1"/>
</dbReference>
<dbReference type="Pfam" id="PF20803">
    <property type="entry name" value="PaaX_M"/>
    <property type="match status" value="1"/>
</dbReference>
<name>A0ABU0WFZ3_9PROT</name>
<evidence type="ECO:0000259" key="1">
    <source>
        <dbReference type="Pfam" id="PF07848"/>
    </source>
</evidence>
<dbReference type="Pfam" id="PF07848">
    <property type="entry name" value="PaaX"/>
    <property type="match status" value="1"/>
</dbReference>
<dbReference type="NCBIfam" id="TIGR02277">
    <property type="entry name" value="PaaX_trns_reg"/>
    <property type="match status" value="1"/>
</dbReference>
<dbReference type="PANTHER" id="PTHR30319:SF1">
    <property type="entry name" value="TRANSCRIPTIONAL REPRESSOR PAAX"/>
    <property type="match status" value="1"/>
</dbReference>
<dbReference type="RefSeq" id="WP_306705300.1">
    <property type="nucleotide sequence ID" value="NZ_JAUJFI010000031.1"/>
</dbReference>
<dbReference type="PIRSF" id="PIRSF020623">
    <property type="entry name" value="PaaX"/>
    <property type="match status" value="1"/>
</dbReference>
<keyword evidence="5" id="KW-1185">Reference proteome</keyword>
<protein>
    <submittedName>
        <fullName evidence="4">Phenylacetic acid degradation operon negative regulatory protein PaaX</fullName>
    </submittedName>
</protein>
<dbReference type="EMBL" id="JAUJFI010000031">
    <property type="protein sequence ID" value="MDQ2102832.1"/>
    <property type="molecule type" value="Genomic_DNA"/>
</dbReference>
<proteinExistence type="predicted"/>
<evidence type="ECO:0000259" key="3">
    <source>
        <dbReference type="Pfam" id="PF20803"/>
    </source>
</evidence>
<comment type="caution">
    <text evidence="4">The sequence shown here is derived from an EMBL/GenBank/DDBJ whole genome shotgun (WGS) entry which is preliminary data.</text>
</comment>
<dbReference type="InterPro" id="IPR011965">
    <property type="entry name" value="PaaX_trns_reg"/>
</dbReference>
<dbReference type="InterPro" id="IPR012906">
    <property type="entry name" value="PaaX-like_N"/>
</dbReference>